<evidence type="ECO:0000256" key="1">
    <source>
        <dbReference type="SAM" id="MobiDB-lite"/>
    </source>
</evidence>
<dbReference type="Proteomes" id="UP001163798">
    <property type="component" value="Unassembled WGS sequence"/>
</dbReference>
<reference evidence="2" key="1">
    <citation type="submission" date="2022-08" db="EMBL/GenBank/DDBJ databases">
        <authorList>
            <consortium name="DOE Joint Genome Institute"/>
            <person name="Min B."/>
            <person name="Riley R."/>
            <person name="Sierra-Patev S."/>
            <person name="Naranjo-Ortiz M."/>
            <person name="Looney B."/>
            <person name="Konkel Z."/>
            <person name="Slot J.C."/>
            <person name="Sakamoto Y."/>
            <person name="Steenwyk J.L."/>
            <person name="Rokas A."/>
            <person name="Carro J."/>
            <person name="Camarero S."/>
            <person name="Ferreira P."/>
            <person name="Molpeceres G."/>
            <person name="Ruiz-Duenas F.J."/>
            <person name="Serrano A."/>
            <person name="Henrissat B."/>
            <person name="Drula E."/>
            <person name="Hughes K.W."/>
            <person name="Mata J.L."/>
            <person name="Ishikawa N.K."/>
            <person name="Vargas-Isla R."/>
            <person name="Ushijima S."/>
            <person name="Smith C.A."/>
            <person name="Ahrendt S."/>
            <person name="Andreopoulos W."/>
            <person name="He G."/>
            <person name="Labutti K."/>
            <person name="Lipzen A."/>
            <person name="Ng V."/>
            <person name="Sandor L."/>
            <person name="Barry K."/>
            <person name="Martinez A.T."/>
            <person name="Xiao Y."/>
            <person name="Gibbons J.G."/>
            <person name="Terashima K."/>
            <person name="Hibbett D.S."/>
            <person name="Grigoriev I.V."/>
        </authorList>
    </citation>
    <scope>NUCLEOTIDE SEQUENCE</scope>
    <source>
        <strain evidence="2">TFB10291</strain>
    </source>
</reference>
<evidence type="ECO:0000313" key="3">
    <source>
        <dbReference type="Proteomes" id="UP001163798"/>
    </source>
</evidence>
<feature type="region of interest" description="Disordered" evidence="1">
    <location>
        <begin position="108"/>
        <end position="133"/>
    </location>
</feature>
<dbReference type="EMBL" id="MU793868">
    <property type="protein sequence ID" value="KAJ3780182.1"/>
    <property type="molecule type" value="Genomic_DNA"/>
</dbReference>
<gene>
    <name evidence="2" type="ORF">GGU10DRAFT_337379</name>
</gene>
<comment type="caution">
    <text evidence="2">The sequence shown here is derived from an EMBL/GenBank/DDBJ whole genome shotgun (WGS) entry which is preliminary data.</text>
</comment>
<sequence>MSPQPFLLAMCPQPLLVISLPMFSEVVTEHQSSASDVPQNKVLASAEQSANIDDDTKGLDKVLERASMLTNKQEYVVNLAISSQMSDEDIARIRACTMRINVSGDDNMSSVSQDTVKLKDKGKTTNPQNWGNIELDEPEMNLEIQQAMITQFNAAQDAKHFNNA</sequence>
<name>A0AA38NHC0_9AGAR</name>
<evidence type="ECO:0000313" key="2">
    <source>
        <dbReference type="EMBL" id="KAJ3780182.1"/>
    </source>
</evidence>
<keyword evidence="3" id="KW-1185">Reference proteome</keyword>
<organism evidence="2 3">
    <name type="scientific">Lentinula aff. detonsa</name>
    <dbReference type="NCBI Taxonomy" id="2804958"/>
    <lineage>
        <taxon>Eukaryota</taxon>
        <taxon>Fungi</taxon>
        <taxon>Dikarya</taxon>
        <taxon>Basidiomycota</taxon>
        <taxon>Agaricomycotina</taxon>
        <taxon>Agaricomycetes</taxon>
        <taxon>Agaricomycetidae</taxon>
        <taxon>Agaricales</taxon>
        <taxon>Marasmiineae</taxon>
        <taxon>Omphalotaceae</taxon>
        <taxon>Lentinula</taxon>
    </lineage>
</organism>
<dbReference type="AlphaFoldDB" id="A0AA38NHC0"/>
<accession>A0AA38NHC0</accession>
<proteinExistence type="predicted"/>
<protein>
    <submittedName>
        <fullName evidence="2">Uncharacterized protein</fullName>
    </submittedName>
</protein>